<gene>
    <name evidence="1" type="primary">jg6737</name>
    <name evidence="1" type="ORF">PAEG_LOCUS8713</name>
</gene>
<proteinExistence type="predicted"/>
<protein>
    <submittedName>
        <fullName evidence="1">Jg6737 protein</fullName>
    </submittedName>
</protein>
<dbReference type="EMBL" id="CAKXAJ010024705">
    <property type="protein sequence ID" value="CAH2229230.1"/>
    <property type="molecule type" value="Genomic_DNA"/>
</dbReference>
<comment type="caution">
    <text evidence="1">The sequence shown here is derived from an EMBL/GenBank/DDBJ whole genome shotgun (WGS) entry which is preliminary data.</text>
</comment>
<evidence type="ECO:0000313" key="2">
    <source>
        <dbReference type="Proteomes" id="UP000838756"/>
    </source>
</evidence>
<dbReference type="Proteomes" id="UP000838756">
    <property type="component" value="Unassembled WGS sequence"/>
</dbReference>
<dbReference type="AlphaFoldDB" id="A0A8S4R0B3"/>
<reference evidence="1" key="1">
    <citation type="submission" date="2022-03" db="EMBL/GenBank/DDBJ databases">
        <authorList>
            <person name="Lindestad O."/>
        </authorList>
    </citation>
    <scope>NUCLEOTIDE SEQUENCE</scope>
</reference>
<sequence length="82" mass="9660">MNPSNSMLQHTNYVCISHPLMMTYGSETCSLTMGLIRRLRVTERAMERMMERESLYLYVIKSEMWRSVVEPELPTLLNESRS</sequence>
<name>A0A8S4R0B3_9NEOP</name>
<evidence type="ECO:0000313" key="1">
    <source>
        <dbReference type="EMBL" id="CAH2229230.1"/>
    </source>
</evidence>
<accession>A0A8S4R0B3</accession>
<organism evidence="1 2">
    <name type="scientific">Pararge aegeria aegeria</name>
    <dbReference type="NCBI Taxonomy" id="348720"/>
    <lineage>
        <taxon>Eukaryota</taxon>
        <taxon>Metazoa</taxon>
        <taxon>Ecdysozoa</taxon>
        <taxon>Arthropoda</taxon>
        <taxon>Hexapoda</taxon>
        <taxon>Insecta</taxon>
        <taxon>Pterygota</taxon>
        <taxon>Neoptera</taxon>
        <taxon>Endopterygota</taxon>
        <taxon>Lepidoptera</taxon>
        <taxon>Glossata</taxon>
        <taxon>Ditrysia</taxon>
        <taxon>Papilionoidea</taxon>
        <taxon>Nymphalidae</taxon>
        <taxon>Satyrinae</taxon>
        <taxon>Satyrini</taxon>
        <taxon>Parargina</taxon>
        <taxon>Pararge</taxon>
    </lineage>
</organism>
<keyword evidence="2" id="KW-1185">Reference proteome</keyword>